<proteinExistence type="predicted"/>
<keyword evidence="1" id="KW-0732">Signal</keyword>
<evidence type="ECO:0000256" key="1">
    <source>
        <dbReference type="SAM" id="SignalP"/>
    </source>
</evidence>
<feature type="chain" id="PRO_5035181640" evidence="1">
    <location>
        <begin position="20"/>
        <end position="102"/>
    </location>
</feature>
<name>A0A8J5WHB9_ZIZPA</name>
<evidence type="ECO:0000313" key="2">
    <source>
        <dbReference type="EMBL" id="KAG8088412.1"/>
    </source>
</evidence>
<accession>A0A8J5WHB9</accession>
<gene>
    <name evidence="2" type="ORF">GUJ93_ZPchr0010g8401</name>
</gene>
<dbReference type="EMBL" id="JAAALK010000082">
    <property type="protein sequence ID" value="KAG8088412.1"/>
    <property type="molecule type" value="Genomic_DNA"/>
</dbReference>
<dbReference type="Proteomes" id="UP000729402">
    <property type="component" value="Unassembled WGS sequence"/>
</dbReference>
<dbReference type="AlphaFoldDB" id="A0A8J5WHB9"/>
<keyword evidence="3" id="KW-1185">Reference proteome</keyword>
<reference evidence="2" key="2">
    <citation type="submission" date="2021-02" db="EMBL/GenBank/DDBJ databases">
        <authorList>
            <person name="Kimball J.A."/>
            <person name="Haas M.W."/>
            <person name="Macchietto M."/>
            <person name="Kono T."/>
            <person name="Duquette J."/>
            <person name="Shao M."/>
        </authorList>
    </citation>
    <scope>NUCLEOTIDE SEQUENCE</scope>
    <source>
        <tissue evidence="2">Fresh leaf tissue</tissue>
    </source>
</reference>
<comment type="caution">
    <text evidence="2">The sequence shown here is derived from an EMBL/GenBank/DDBJ whole genome shotgun (WGS) entry which is preliminary data.</text>
</comment>
<evidence type="ECO:0000313" key="3">
    <source>
        <dbReference type="Proteomes" id="UP000729402"/>
    </source>
</evidence>
<organism evidence="2 3">
    <name type="scientific">Zizania palustris</name>
    <name type="common">Northern wild rice</name>
    <dbReference type="NCBI Taxonomy" id="103762"/>
    <lineage>
        <taxon>Eukaryota</taxon>
        <taxon>Viridiplantae</taxon>
        <taxon>Streptophyta</taxon>
        <taxon>Embryophyta</taxon>
        <taxon>Tracheophyta</taxon>
        <taxon>Spermatophyta</taxon>
        <taxon>Magnoliopsida</taxon>
        <taxon>Liliopsida</taxon>
        <taxon>Poales</taxon>
        <taxon>Poaceae</taxon>
        <taxon>BOP clade</taxon>
        <taxon>Oryzoideae</taxon>
        <taxon>Oryzeae</taxon>
        <taxon>Zizaniinae</taxon>
        <taxon>Zizania</taxon>
    </lineage>
</organism>
<sequence>MFRKWTWISHFGLQICTLSSPLYRTMNRTGLGWNILCNTCYGMRHFGSYYKLSYKIPITKNVDPGHSEIQDSKVPTNFHQVTRSGRRQQALNHATNLDWCWT</sequence>
<reference evidence="2" key="1">
    <citation type="journal article" date="2021" name="bioRxiv">
        <title>Whole Genome Assembly and Annotation of Northern Wild Rice, Zizania palustris L., Supports a Whole Genome Duplication in the Zizania Genus.</title>
        <authorList>
            <person name="Haas M."/>
            <person name="Kono T."/>
            <person name="Macchietto M."/>
            <person name="Millas R."/>
            <person name="McGilp L."/>
            <person name="Shao M."/>
            <person name="Duquette J."/>
            <person name="Hirsch C.N."/>
            <person name="Kimball J."/>
        </authorList>
    </citation>
    <scope>NUCLEOTIDE SEQUENCE</scope>
    <source>
        <tissue evidence="2">Fresh leaf tissue</tissue>
    </source>
</reference>
<protein>
    <submittedName>
        <fullName evidence="2">Uncharacterized protein</fullName>
    </submittedName>
</protein>
<feature type="signal peptide" evidence="1">
    <location>
        <begin position="1"/>
        <end position="19"/>
    </location>
</feature>